<dbReference type="GO" id="GO:0005829">
    <property type="term" value="C:cytosol"/>
    <property type="evidence" value="ECO:0007669"/>
    <property type="project" value="TreeGrafter"/>
</dbReference>
<dbReference type="InterPro" id="IPR011611">
    <property type="entry name" value="PfkB_dom"/>
</dbReference>
<name>A0A6G9Z048_9NOCA</name>
<dbReference type="Gene3D" id="3.40.1190.20">
    <property type="match status" value="1"/>
</dbReference>
<dbReference type="Pfam" id="PF00294">
    <property type="entry name" value="PfkB"/>
    <property type="match status" value="1"/>
</dbReference>
<dbReference type="PANTHER" id="PTHR46566:SF2">
    <property type="entry name" value="ATP-DEPENDENT 6-PHOSPHOFRUCTOKINASE ISOZYME 2"/>
    <property type="match status" value="1"/>
</dbReference>
<accession>A0A6G9Z048</accession>
<dbReference type="InterPro" id="IPR029056">
    <property type="entry name" value="Ribokinase-like"/>
</dbReference>
<dbReference type="SUPFAM" id="SSF53613">
    <property type="entry name" value="Ribokinase-like"/>
    <property type="match status" value="1"/>
</dbReference>
<gene>
    <name evidence="3" type="ORF">F6W96_12235</name>
</gene>
<reference evidence="3 4" key="1">
    <citation type="journal article" date="2019" name="ACS Chem. Biol.">
        <title>Identification and Mobilization of a Cryptic Antibiotic Biosynthesis Gene Locus from a Human-Pathogenic Nocardia Isolate.</title>
        <authorList>
            <person name="Herisse M."/>
            <person name="Ishida K."/>
            <person name="Porter J.L."/>
            <person name="Howden B."/>
            <person name="Hertweck C."/>
            <person name="Stinear T.P."/>
            <person name="Pidot S.J."/>
        </authorList>
    </citation>
    <scope>NUCLEOTIDE SEQUENCE [LARGE SCALE GENOMIC DNA]</scope>
    <source>
        <strain evidence="3 4">AUSMDU00012715</strain>
    </source>
</reference>
<protein>
    <recommendedName>
        <fullName evidence="2">Carbohydrate kinase PfkB domain-containing protein</fullName>
    </recommendedName>
</protein>
<dbReference type="EMBL" id="CP046173">
    <property type="protein sequence ID" value="QIS18955.1"/>
    <property type="molecule type" value="Genomic_DNA"/>
</dbReference>
<dbReference type="AlphaFoldDB" id="A0A6G9Z048"/>
<proteinExistence type="predicted"/>
<dbReference type="Proteomes" id="UP000500953">
    <property type="component" value="Chromosome"/>
</dbReference>
<sequence>MRHRDSILAGVVSTSPARWSHWAIRPRRVFPAGGHTGGLLEQLVRETSVPMRSVPVTGPTRENFAVLDAASGNQYRLVFPGASLTVAGATALPERCGGQRKGRKPSGGQRQPPTGNRRGFLSGARRSCGALGCAARGRHLRSALRQLRGGVYLLKRSVRELGQCVGRELRERDEQIAAARLLITAGVTRIVVLSLGAAGALAVTADSAEWFAPIAEPVISGIGAGDAMVGGSTRCRVQLDHKRIRRR</sequence>
<evidence type="ECO:0000313" key="4">
    <source>
        <dbReference type="Proteomes" id="UP000500953"/>
    </source>
</evidence>
<dbReference type="RefSeq" id="WP_167486267.1">
    <property type="nucleotide sequence ID" value="NZ_CP046173.1"/>
</dbReference>
<dbReference type="GO" id="GO:0003872">
    <property type="term" value="F:6-phosphofructokinase activity"/>
    <property type="evidence" value="ECO:0007669"/>
    <property type="project" value="TreeGrafter"/>
</dbReference>
<organism evidence="3 4">
    <name type="scientific">Nocardia terpenica</name>
    <dbReference type="NCBI Taxonomy" id="455432"/>
    <lineage>
        <taxon>Bacteria</taxon>
        <taxon>Bacillati</taxon>
        <taxon>Actinomycetota</taxon>
        <taxon>Actinomycetes</taxon>
        <taxon>Mycobacteriales</taxon>
        <taxon>Nocardiaceae</taxon>
        <taxon>Nocardia</taxon>
    </lineage>
</organism>
<dbReference type="PANTHER" id="PTHR46566">
    <property type="entry name" value="1-PHOSPHOFRUCTOKINASE-RELATED"/>
    <property type="match status" value="1"/>
</dbReference>
<evidence type="ECO:0000313" key="3">
    <source>
        <dbReference type="EMBL" id="QIS18955.1"/>
    </source>
</evidence>
<feature type="domain" description="Carbohydrate kinase PfkB" evidence="2">
    <location>
        <begin position="140"/>
        <end position="237"/>
    </location>
</feature>
<evidence type="ECO:0000259" key="2">
    <source>
        <dbReference type="Pfam" id="PF00294"/>
    </source>
</evidence>
<feature type="region of interest" description="Disordered" evidence="1">
    <location>
        <begin position="94"/>
        <end position="123"/>
    </location>
</feature>
<evidence type="ECO:0000256" key="1">
    <source>
        <dbReference type="SAM" id="MobiDB-lite"/>
    </source>
</evidence>